<dbReference type="InterPro" id="IPR005533">
    <property type="entry name" value="AMOP_dom"/>
</dbReference>
<comment type="subcellular location">
    <subcellularLocation>
        <location evidence="1">Membrane</location>
    </subcellularLocation>
</comment>
<dbReference type="InterPro" id="IPR001846">
    <property type="entry name" value="VWF_type-D"/>
</dbReference>
<feature type="domain" description="AMOP" evidence="10">
    <location>
        <begin position="580"/>
        <end position="732"/>
    </location>
</feature>
<dbReference type="InterPro" id="IPR002909">
    <property type="entry name" value="IPT_dom"/>
</dbReference>
<feature type="signal peptide" evidence="9">
    <location>
        <begin position="1"/>
        <end position="21"/>
    </location>
</feature>
<dbReference type="InterPro" id="IPR000436">
    <property type="entry name" value="Sushi_SCR_CCP_dom"/>
</dbReference>
<dbReference type="Pfam" id="PF00094">
    <property type="entry name" value="VWD"/>
    <property type="match status" value="1"/>
</dbReference>
<proteinExistence type="predicted"/>
<evidence type="ECO:0000259" key="12">
    <source>
        <dbReference type="PROSITE" id="PS51220"/>
    </source>
</evidence>
<feature type="region of interest" description="Disordered" evidence="7">
    <location>
        <begin position="1229"/>
        <end position="1340"/>
    </location>
</feature>
<dbReference type="PROSITE" id="PS50923">
    <property type="entry name" value="SUSHI"/>
    <property type="match status" value="1"/>
</dbReference>
<dbReference type="PANTHER" id="PTHR13802">
    <property type="entry name" value="MUCIN 4-RELATED"/>
    <property type="match status" value="1"/>
</dbReference>
<reference evidence="14" key="1">
    <citation type="submission" date="2021-06" db="EMBL/GenBank/DDBJ databases">
        <authorList>
            <person name="Hodson N. C."/>
            <person name="Mongue J. A."/>
            <person name="Jaron S. K."/>
        </authorList>
    </citation>
    <scope>NUCLEOTIDE SEQUENCE</scope>
</reference>
<evidence type="ECO:0000256" key="3">
    <source>
        <dbReference type="ARBA" id="ARBA00022989"/>
    </source>
</evidence>
<keyword evidence="6" id="KW-0768">Sushi</keyword>
<evidence type="ECO:0000313" key="14">
    <source>
        <dbReference type="EMBL" id="CAG7823397.1"/>
    </source>
</evidence>
<dbReference type="GO" id="GO:0016020">
    <property type="term" value="C:membrane"/>
    <property type="evidence" value="ECO:0007669"/>
    <property type="project" value="UniProtKB-SubCell"/>
</dbReference>
<keyword evidence="4 8" id="KW-0472">Membrane</keyword>
<evidence type="ECO:0000259" key="10">
    <source>
        <dbReference type="PROSITE" id="PS50856"/>
    </source>
</evidence>
<feature type="compositionally biased region" description="Polar residues" evidence="7">
    <location>
        <begin position="1277"/>
        <end position="1287"/>
    </location>
</feature>
<dbReference type="InterPro" id="IPR003886">
    <property type="entry name" value="NIDO_dom"/>
</dbReference>
<dbReference type="GO" id="GO:0007160">
    <property type="term" value="P:cell-matrix adhesion"/>
    <property type="evidence" value="ECO:0007669"/>
    <property type="project" value="InterPro"/>
</dbReference>
<dbReference type="Pfam" id="PF00084">
    <property type="entry name" value="Sushi"/>
    <property type="match status" value="1"/>
</dbReference>
<evidence type="ECO:0000256" key="7">
    <source>
        <dbReference type="SAM" id="MobiDB-lite"/>
    </source>
</evidence>
<dbReference type="PROSITE" id="PS50856">
    <property type="entry name" value="AMOP"/>
    <property type="match status" value="1"/>
</dbReference>
<evidence type="ECO:0000313" key="15">
    <source>
        <dbReference type="Proteomes" id="UP000708208"/>
    </source>
</evidence>
<name>A0A8J2KTC9_9HEXA</name>
<evidence type="ECO:0008006" key="16">
    <source>
        <dbReference type="Google" id="ProtNLM"/>
    </source>
</evidence>
<keyword evidence="2 8" id="KW-0812">Transmembrane</keyword>
<feature type="compositionally biased region" description="Polar residues" evidence="7">
    <location>
        <begin position="1233"/>
        <end position="1259"/>
    </location>
</feature>
<keyword evidence="5" id="KW-1015">Disulfide bond</keyword>
<dbReference type="PROSITE" id="PS51233">
    <property type="entry name" value="VWFD"/>
    <property type="match status" value="1"/>
</dbReference>
<comment type="caution">
    <text evidence="14">The sequence shown here is derived from an EMBL/GenBank/DDBJ whole genome shotgun (WGS) entry which is preliminary data.</text>
</comment>
<evidence type="ECO:0000256" key="4">
    <source>
        <dbReference type="ARBA" id="ARBA00023136"/>
    </source>
</evidence>
<evidence type="ECO:0000256" key="5">
    <source>
        <dbReference type="ARBA" id="ARBA00023157"/>
    </source>
</evidence>
<evidence type="ECO:0000259" key="13">
    <source>
        <dbReference type="PROSITE" id="PS51233"/>
    </source>
</evidence>
<evidence type="ECO:0000256" key="2">
    <source>
        <dbReference type="ARBA" id="ARBA00022692"/>
    </source>
</evidence>
<dbReference type="OrthoDB" id="6051552at2759"/>
<feature type="domain" description="Sushi" evidence="11">
    <location>
        <begin position="1045"/>
        <end position="1103"/>
    </location>
</feature>
<feature type="domain" description="NIDO" evidence="12">
    <location>
        <begin position="168"/>
        <end position="344"/>
    </location>
</feature>
<evidence type="ECO:0000259" key="11">
    <source>
        <dbReference type="PROSITE" id="PS50923"/>
    </source>
</evidence>
<keyword evidence="9" id="KW-0732">Signal</keyword>
<evidence type="ECO:0000256" key="9">
    <source>
        <dbReference type="SAM" id="SignalP"/>
    </source>
</evidence>
<feature type="region of interest" description="Disordered" evidence="7">
    <location>
        <begin position="43"/>
        <end position="63"/>
    </location>
</feature>
<dbReference type="InterPro" id="IPR051495">
    <property type="entry name" value="Epithelial_Barrier/Signaling"/>
</dbReference>
<gene>
    <name evidence="14" type="ORF">AFUS01_LOCUS33616</name>
</gene>
<evidence type="ECO:0000256" key="1">
    <source>
        <dbReference type="ARBA" id="ARBA00004370"/>
    </source>
</evidence>
<dbReference type="Proteomes" id="UP000708208">
    <property type="component" value="Unassembled WGS sequence"/>
</dbReference>
<dbReference type="SMART" id="SM00539">
    <property type="entry name" value="NIDO"/>
    <property type="match status" value="1"/>
</dbReference>
<dbReference type="Pfam" id="PF06119">
    <property type="entry name" value="NIDO"/>
    <property type="match status" value="1"/>
</dbReference>
<dbReference type="SMART" id="SM00723">
    <property type="entry name" value="AMOP"/>
    <property type="match status" value="1"/>
</dbReference>
<feature type="domain" description="VWFD" evidence="13">
    <location>
        <begin position="745"/>
        <end position="955"/>
    </location>
</feature>
<feature type="chain" id="PRO_5035246026" description="Protein mesh" evidence="9">
    <location>
        <begin position="22"/>
        <end position="1340"/>
    </location>
</feature>
<dbReference type="EMBL" id="CAJVCH010529340">
    <property type="protein sequence ID" value="CAG7823397.1"/>
    <property type="molecule type" value="Genomic_DNA"/>
</dbReference>
<dbReference type="CDD" id="cd00033">
    <property type="entry name" value="CCP"/>
    <property type="match status" value="1"/>
</dbReference>
<protein>
    <recommendedName>
        <fullName evidence="16">Protein mesh</fullName>
    </recommendedName>
</protein>
<dbReference type="SMART" id="SM00216">
    <property type="entry name" value="VWD"/>
    <property type="match status" value="1"/>
</dbReference>
<dbReference type="PANTHER" id="PTHR13802:SF52">
    <property type="entry name" value="MUCIN-4"/>
    <property type="match status" value="1"/>
</dbReference>
<keyword evidence="3 8" id="KW-1133">Transmembrane helix</keyword>
<evidence type="ECO:0000256" key="8">
    <source>
        <dbReference type="SAM" id="Phobius"/>
    </source>
</evidence>
<evidence type="ECO:0000256" key="6">
    <source>
        <dbReference type="PROSITE-ProRule" id="PRU00302"/>
    </source>
</evidence>
<feature type="transmembrane region" description="Helical" evidence="8">
    <location>
        <begin position="1135"/>
        <end position="1156"/>
    </location>
</feature>
<organism evidence="14 15">
    <name type="scientific">Allacma fusca</name>
    <dbReference type="NCBI Taxonomy" id="39272"/>
    <lineage>
        <taxon>Eukaryota</taxon>
        <taxon>Metazoa</taxon>
        <taxon>Ecdysozoa</taxon>
        <taxon>Arthropoda</taxon>
        <taxon>Hexapoda</taxon>
        <taxon>Collembola</taxon>
        <taxon>Symphypleona</taxon>
        <taxon>Sminthuridae</taxon>
        <taxon>Allacma</taxon>
    </lineage>
</organism>
<dbReference type="SMART" id="SM00032">
    <property type="entry name" value="CCP"/>
    <property type="match status" value="1"/>
</dbReference>
<dbReference type="Pfam" id="PF01833">
    <property type="entry name" value="TIG"/>
    <property type="match status" value="1"/>
</dbReference>
<dbReference type="Pfam" id="PF03782">
    <property type="entry name" value="AMOP"/>
    <property type="match status" value="1"/>
</dbReference>
<sequence length="1340" mass="150623">MASHSMATAAILTVMFLCVFSEVIPSSEISEDVEMIDTGDPMTSRIAPPPTQEKSGKQTYADTNSPNYVMTADRLRQIRQELLYPFYDQGGGTDNIGDYQKTIKDHSPQVTKSLNFLLPYFGFGYNYTWVSLHGFLAFSDGPTLSPEYPLEFPITDYPKHSDPSFIGPFYSKCKIGELNGDEVDKRGSGVYFRVERDLPSRTDRLGVELRERLLWDIREGIVGAEWFEPRHAVIVTWKNVTFGGGTIHARKTTNTFQLVLGTDETRTYALYNYKHLGWMTHTEAGGSSEDGSGGTPAFIGFNAGNGTRAFEYKPYSQSPKIFDILSSGHVNGMPGRHIFRVDERIMPGQCIPELFQMTAHSQMLTFAPESGNMLGGTIVNITGPCFTPTKSITCRFNTLRVQGSVINSNRATCVMPPLYATGYIDLFVEVDGSNDLLWKGKFLVETPFQAPELVSFPDNDQLQQDPQKLTIKWDTKNLTMNNNVPVSITLWGYKEDTINPELVYIDTLADSIPNEGRYVIDPKMFQIKKTAWAVDLEIGIITVNITNPSDALGVPYAPVLWSRPIPLAWYMYRQWQEKYGMLWSEQMCERWIVRDRLLKNFASDLPVCPCTLEQALADKGRFHPDPNCDKDGKVNLCYLHQNARHCVHSSMPSQSGGGQQCCYDIFGYLMMTQDNKWGGRPGRAHDLGHIPWNEASKVPSLSHYLHDVAPFFPCCMWNHDHSWWCLTYRFERRPSQNCVGYQPPAVAGVFGDPHIVTFDGMPYTFNGKGEYVLVKSNTDRHRLDIQGRFEQLPNNNYGEVRATTLTTVAARDNQSATVEIRVRPRDAQWRYKLDVIVDHHRVFFDRYPQKIQYFHGVTVYTPSTIQNQSHVIAMFESGAGVEVVENKGHLTARVYLPMTFLNQTRGLFGNWSGIIEDDFVLPDGSSGPIGNTNSLEMMHNSFAMHWNIDEKDASEKGSSLFYHENGKTSSNYNDRLFRPVYYTDPAQIVPLNVTLKANSINEFCGDSLPCKYDYSVTLNKEFAHWSKYYESELINIKENNLKKIISCGALMTPIHGRKSTFKYTPGTEVAFECDPDFVLVGDRKRVCQANGEWSTPAKGGSDKQTESEWFNWVPTKSTRCIEEGEYQSVASAKTAGIVLGVIVPLALIAWCIVVCCRRIAKNSEDTPDDDIYYTEKQSEKQKLRSKLGSPGTKIVPMVPLVTAQPEKNVTVLENTTEKTSPKIPLETIVPITLQHSPKSTRSNASTVRENSFSDASSIPSDPGSVGSGANKIPPMQQIPSGSRNSFPTKYDGVYYTGEPLAGRPNIEFREDPIDPDELPPPPSESPSREEQPYVSSTVKV</sequence>
<accession>A0A8J2KTC9</accession>
<comment type="caution">
    <text evidence="6">Lacks conserved residue(s) required for the propagation of feature annotation.</text>
</comment>
<dbReference type="PROSITE" id="PS51220">
    <property type="entry name" value="NIDO"/>
    <property type="match status" value="1"/>
</dbReference>
<keyword evidence="15" id="KW-1185">Reference proteome</keyword>